<feature type="region of interest" description="Disordered" evidence="1">
    <location>
        <begin position="1"/>
        <end position="181"/>
    </location>
</feature>
<protein>
    <submittedName>
        <fullName evidence="2">Uncharacterized protein</fullName>
    </submittedName>
</protein>
<reference evidence="3" key="2">
    <citation type="journal article" date="2016" name="Sci. Rep.">
        <title>Dictyocaulus viviparus genome, variome and transcriptome elucidate lungworm biology and support future intervention.</title>
        <authorList>
            <person name="McNulty S.N."/>
            <person name="Strube C."/>
            <person name="Rosa B.A."/>
            <person name="Martin J.C."/>
            <person name="Tyagi R."/>
            <person name="Choi Y.J."/>
            <person name="Wang Q."/>
            <person name="Hallsworth Pepin K."/>
            <person name="Zhang X."/>
            <person name="Ozersky P."/>
            <person name="Wilson R.K."/>
            <person name="Sternberg P.W."/>
            <person name="Gasser R.B."/>
            <person name="Mitreva M."/>
        </authorList>
    </citation>
    <scope>NUCLEOTIDE SEQUENCE [LARGE SCALE GENOMIC DNA]</scope>
    <source>
        <strain evidence="3">HannoverDv2000</strain>
    </source>
</reference>
<feature type="compositionally biased region" description="Basic and acidic residues" evidence="1">
    <location>
        <begin position="373"/>
        <end position="393"/>
    </location>
</feature>
<feature type="compositionally biased region" description="Polar residues" evidence="1">
    <location>
        <begin position="274"/>
        <end position="311"/>
    </location>
</feature>
<feature type="compositionally biased region" description="Basic and acidic residues" evidence="1">
    <location>
        <begin position="193"/>
        <end position="211"/>
    </location>
</feature>
<feature type="compositionally biased region" description="Polar residues" evidence="1">
    <location>
        <begin position="125"/>
        <end position="158"/>
    </location>
</feature>
<feature type="compositionally biased region" description="Polar residues" evidence="1">
    <location>
        <begin position="165"/>
        <end position="179"/>
    </location>
</feature>
<keyword evidence="3" id="KW-1185">Reference proteome</keyword>
<feature type="compositionally biased region" description="Basic and acidic residues" evidence="1">
    <location>
        <begin position="313"/>
        <end position="329"/>
    </location>
</feature>
<name>A0A0D8XDS2_DICVI</name>
<feature type="compositionally biased region" description="Basic and acidic residues" evidence="1">
    <location>
        <begin position="343"/>
        <end position="359"/>
    </location>
</feature>
<proteinExistence type="predicted"/>
<evidence type="ECO:0000313" key="3">
    <source>
        <dbReference type="Proteomes" id="UP000053766"/>
    </source>
</evidence>
<organism evidence="2 3">
    <name type="scientific">Dictyocaulus viviparus</name>
    <name type="common">Bovine lungworm</name>
    <dbReference type="NCBI Taxonomy" id="29172"/>
    <lineage>
        <taxon>Eukaryota</taxon>
        <taxon>Metazoa</taxon>
        <taxon>Ecdysozoa</taxon>
        <taxon>Nematoda</taxon>
        <taxon>Chromadorea</taxon>
        <taxon>Rhabditida</taxon>
        <taxon>Rhabditina</taxon>
        <taxon>Rhabditomorpha</taxon>
        <taxon>Strongyloidea</taxon>
        <taxon>Metastrongylidae</taxon>
        <taxon>Dictyocaulus</taxon>
    </lineage>
</organism>
<feature type="compositionally biased region" description="Polar residues" evidence="1">
    <location>
        <begin position="1"/>
        <end position="11"/>
    </location>
</feature>
<feature type="region of interest" description="Disordered" evidence="1">
    <location>
        <begin position="193"/>
        <end position="435"/>
    </location>
</feature>
<feature type="region of interest" description="Disordered" evidence="1">
    <location>
        <begin position="461"/>
        <end position="529"/>
    </location>
</feature>
<accession>A0A0D8XDS2</accession>
<feature type="compositionally biased region" description="Basic and acidic residues" evidence="1">
    <location>
        <begin position="253"/>
        <end position="273"/>
    </location>
</feature>
<feature type="compositionally biased region" description="Polar residues" evidence="1">
    <location>
        <begin position="394"/>
        <end position="431"/>
    </location>
</feature>
<gene>
    <name evidence="2" type="ORF">DICVIV_11234</name>
</gene>
<feature type="compositionally biased region" description="Basic and acidic residues" evidence="1">
    <location>
        <begin position="81"/>
        <end position="107"/>
    </location>
</feature>
<sequence length="546" mass="59747">MGSVLSTSEPPSKSDTKETEDRKKSKIEDEGGKQYISAETTKSPALTSTIISKDVPNQPKPPSDLVDDRTQEQYEQCETTKPVKEEQIKHVLKKEESRKPGGEKVMLDDSPAVKKSPRTFPEPQPTTKVDITEQEGITSNLKNLGAQSYQINTDPTQKSSEENVESSTKLQDYKQQSMPPSLPVLHFMKESSTKKAVEVSEKDEVVSKCSDENPESSQETRHLAKKLQTKKLNLKRLSSEKITSTQPNLKGSSAEKELIPRQEAERSSAEKITSKQPNRKSSSAEKITVSQSGAKSSSAEKTTLPQPNMRGSSAEKELVPQQEAKRSSAEKITPLQSTLKGSSAEKELVPQQEAKRSSAEKITPLQATLKGSSAEKEMVPQQEAKRSSAEKIKSTQPNRKSSSAEKITVSQSGAKSSSAEKMTLPQPNMRGSSAEKLSAVHYFSKGSTKEKLTSGTILKTSLAASSQQRAVPKAKKTISPQSRASFVEKKNEAKVSVNPVRRKKSSSKSPSVQKKKSKKKNEKLISAQKGVTVLRAKVNNFHTGSN</sequence>
<dbReference type="Proteomes" id="UP000053766">
    <property type="component" value="Unassembled WGS sequence"/>
</dbReference>
<evidence type="ECO:0000256" key="1">
    <source>
        <dbReference type="SAM" id="MobiDB-lite"/>
    </source>
</evidence>
<dbReference type="AlphaFoldDB" id="A0A0D8XDS2"/>
<feature type="compositionally biased region" description="Basic and acidic residues" evidence="1">
    <location>
        <begin position="12"/>
        <end position="32"/>
    </location>
</feature>
<feature type="compositionally biased region" description="Basic residues" evidence="1">
    <location>
        <begin position="223"/>
        <end position="234"/>
    </location>
</feature>
<feature type="compositionally biased region" description="Polar residues" evidence="1">
    <location>
        <begin position="240"/>
        <end position="251"/>
    </location>
</feature>
<dbReference type="EMBL" id="KN716627">
    <property type="protein sequence ID" value="KJH42775.1"/>
    <property type="molecule type" value="Genomic_DNA"/>
</dbReference>
<reference evidence="2 3" key="1">
    <citation type="submission" date="2013-11" db="EMBL/GenBank/DDBJ databases">
        <title>Draft genome of the bovine lungworm Dictyocaulus viviparus.</title>
        <authorList>
            <person name="Mitreva M."/>
        </authorList>
    </citation>
    <scope>NUCLEOTIDE SEQUENCE [LARGE SCALE GENOMIC DNA]</scope>
    <source>
        <strain evidence="2 3">HannoverDv2000</strain>
    </source>
</reference>
<evidence type="ECO:0000313" key="2">
    <source>
        <dbReference type="EMBL" id="KJH42775.1"/>
    </source>
</evidence>
<feature type="compositionally biased region" description="Polar residues" evidence="1">
    <location>
        <begin position="37"/>
        <end position="51"/>
    </location>
</feature>